<feature type="domain" description="Fibronectin type-III" evidence="1">
    <location>
        <begin position="615"/>
        <end position="709"/>
    </location>
</feature>
<dbReference type="InterPro" id="IPR003961">
    <property type="entry name" value="FN3_dom"/>
</dbReference>
<gene>
    <name evidence="2" type="ORF">FE782_31395</name>
</gene>
<dbReference type="InterPro" id="IPR058094">
    <property type="entry name" value="Ig-like_OmpL47-like"/>
</dbReference>
<dbReference type="EMBL" id="VCIW01000041">
    <property type="protein sequence ID" value="TLS48299.1"/>
    <property type="molecule type" value="Genomic_DNA"/>
</dbReference>
<dbReference type="NCBIfam" id="NF047446">
    <property type="entry name" value="barrel_OmpL47"/>
    <property type="match status" value="3"/>
</dbReference>
<dbReference type="SUPFAM" id="SSF49265">
    <property type="entry name" value="Fibronectin type III"/>
    <property type="match status" value="1"/>
</dbReference>
<dbReference type="Gene3D" id="2.60.120.260">
    <property type="entry name" value="Galactose-binding domain-like"/>
    <property type="match status" value="1"/>
</dbReference>
<dbReference type="CDD" id="cd00063">
    <property type="entry name" value="FN3"/>
    <property type="match status" value="2"/>
</dbReference>
<reference evidence="2 3" key="1">
    <citation type="submission" date="2019-05" db="EMBL/GenBank/DDBJ databases">
        <authorList>
            <person name="Narsing Rao M.P."/>
            <person name="Li W.J."/>
        </authorList>
    </citation>
    <scope>NUCLEOTIDE SEQUENCE [LARGE SCALE GENOMIC DNA]</scope>
    <source>
        <strain evidence="2 3">SYSU_K30003</strain>
    </source>
</reference>
<keyword evidence="3" id="KW-1185">Reference proteome</keyword>
<evidence type="ECO:0000313" key="2">
    <source>
        <dbReference type="EMBL" id="TLS48299.1"/>
    </source>
</evidence>
<name>A0A5R9FZX0_9BACL</name>
<accession>A0A5R9FZX0</accession>
<dbReference type="Gene3D" id="2.60.40.10">
    <property type="entry name" value="Immunoglobulins"/>
    <property type="match status" value="3"/>
</dbReference>
<evidence type="ECO:0000313" key="3">
    <source>
        <dbReference type="Proteomes" id="UP000309676"/>
    </source>
</evidence>
<proteinExistence type="predicted"/>
<protein>
    <recommendedName>
        <fullName evidence="1">Fibronectin type-III domain-containing protein</fullName>
    </recommendedName>
</protein>
<dbReference type="Gene3D" id="2.70.98.70">
    <property type="match status" value="1"/>
</dbReference>
<dbReference type="Gene3D" id="3.30.1920.20">
    <property type="match status" value="3"/>
</dbReference>
<sequence>MLPRLMPLFSFKQSLVQQKQKFFSGFGLWRAPFFLTCEIKRQITLRQYLNTTFKVTASAKMKIQQALKRARFYDKTNYSGQAMRHILYLRPSMYVVIDDLATAKAGGSEFEWNLHTDDSLEFRSDNTGATVAKGSAEMNVQFHGSTAQNLRTTLETKFISASGTEVQPGGSFSGEKQIHAAFVTPKTNAVKLISTLEPYKRGSAPQSVASSETTEVVKLSFADGTNVYVRKTDSGTVDAGDGIRFDGSAVAVKGDSILLANGTKVERNGVSIIASSAPSTIAYGDDRLSLTAQADATIALNAPGLTQVLKADTGDVIPAGGDVAAALNARGMHYTFANGVATIQIEKGQKSYKLNHAPIPGPLAPVTLLTEVDGVPGEVTLQAHSDVDGVSVAWGQLSNVSGFYEVVEAPEGFLFERHGKIGSGLLEANARVILKGDTGVLKLRTIGADSSKPTVLYDVPNAERETRNMEWQEAENFVQWGNKAPSVYTTRPFLSGGKGMGEWNQVGQWVKWQMNVPRAGTYDVLLKYVGGWDLPAGQTQNVRYLQLGDQVSYFEAPKTFDFGTKEEYWKGLRVRTGQFLPAGQVEMTMWLQLGSMNLDWIALVEVKDDEIRPTAPTGLALDSRTEQAAVISWNGATDDVAVKEYAIYVDGVRKMAVPAGTHTATLTDLAPGKQYNVRVRTVDTSDNLSYEPPGATGIQVSLADITAPTWSAAATWTDLLLKDVARIAWAGATDVSGVKEYDVYRLDVSDTVPIATVSDRFYNATGLQPGGTYSFRIEARDPQGNTSVGGPTATVTTPLTSIGFFDSFDAWTVGDAINGNGWEYPTRTNGTAVKVVPIPGIGGNGLQAIDSFHSEADPYATTPRFYRTMAPIGGKMTIETRTKFTKVNHEVGNYSLELVGGNRTIAMLVGFSDGGIGYQKMVNGKLEYARLTESGFTQPVDEWMTVRFDADFSTMTYDLIVQLDKLKSYSGVIDPNGTLDRTTGTYVVENIPFIEVTPFLRGIEMFRISAQRYTGIYTFDYVALYPTPEPDVAAPTTTDDAPESGVSKQDLVVNLTATDDRSPVAYTKYSINGGEPATGNSVVLTTEGVHAIAYWSADAAGNVETPRTVTITLDKTAPITTSDAPNAASSDVTVNLTATDSLSGAVLTQYAVNGGEPVEGNAVLLTEEGVHTIQYWSTDAAGNVEEPKTATVTIDKATPVTTATVEGTIGSEGWYRGPVSVLLTATDAQSGVSRSEYRLDNGEWTAAVGPIVVAADGVHLLEYRSVDAAGNAEASKTLELRIDATAPALNVQLDRSSIWPPNKKLVDILATLASDDATSGVASVTLTSVESNEPEDGSIEAAIGTSADTFRLKADRNGNGDGDGRVYTITYTATDAAGNVSTAVATVTVPHDQ</sequence>
<dbReference type="Proteomes" id="UP000309676">
    <property type="component" value="Unassembled WGS sequence"/>
</dbReference>
<dbReference type="SMART" id="SM00060">
    <property type="entry name" value="FN3"/>
    <property type="match status" value="2"/>
</dbReference>
<dbReference type="PROSITE" id="PS50853">
    <property type="entry name" value="FN3"/>
    <property type="match status" value="1"/>
</dbReference>
<dbReference type="Pfam" id="PF00041">
    <property type="entry name" value="fn3"/>
    <property type="match status" value="1"/>
</dbReference>
<dbReference type="InterPro" id="IPR008979">
    <property type="entry name" value="Galactose-bd-like_sf"/>
</dbReference>
<evidence type="ECO:0000259" key="1">
    <source>
        <dbReference type="PROSITE" id="PS50853"/>
    </source>
</evidence>
<dbReference type="InterPro" id="IPR013783">
    <property type="entry name" value="Ig-like_fold"/>
</dbReference>
<dbReference type="InterPro" id="IPR036116">
    <property type="entry name" value="FN3_sf"/>
</dbReference>
<organism evidence="2 3">
    <name type="scientific">Paenibacillus antri</name>
    <dbReference type="NCBI Taxonomy" id="2582848"/>
    <lineage>
        <taxon>Bacteria</taxon>
        <taxon>Bacillati</taxon>
        <taxon>Bacillota</taxon>
        <taxon>Bacilli</taxon>
        <taxon>Bacillales</taxon>
        <taxon>Paenibacillaceae</taxon>
        <taxon>Paenibacillus</taxon>
    </lineage>
</organism>
<dbReference type="SUPFAM" id="SSF49785">
    <property type="entry name" value="Galactose-binding domain-like"/>
    <property type="match status" value="1"/>
</dbReference>
<comment type="caution">
    <text evidence="2">The sequence shown here is derived from an EMBL/GenBank/DDBJ whole genome shotgun (WGS) entry which is preliminary data.</text>
</comment>